<dbReference type="Proteomes" id="UP001147747">
    <property type="component" value="Unassembled WGS sequence"/>
</dbReference>
<dbReference type="AlphaFoldDB" id="A0A9W9VY63"/>
<sequence length="204" mass="23207">MAIEVVPLTEADIPGAIQVIQRAFEDDPYYKWVFDASTSMIHNRPLPLSLESPAGWLHSQLPSLRVGTPGIKGGSFRSINSSLIYDILDMGGLRTNRYWIWKENQQKAQAQIWDDPRGYYFCNIVAVSPEAQGKGIGKLLFETVIKRADQEGIKCYLESSKNVPNVQIYEGMGFEMSREMECRDGSDACMRYDPYDYRNTYINA</sequence>
<dbReference type="InterPro" id="IPR000182">
    <property type="entry name" value="GNAT_dom"/>
</dbReference>
<gene>
    <name evidence="2" type="ORF">N7509_007113</name>
</gene>
<feature type="domain" description="N-acetyltransferase" evidence="1">
    <location>
        <begin position="3"/>
        <end position="195"/>
    </location>
</feature>
<reference evidence="2" key="1">
    <citation type="submission" date="2022-12" db="EMBL/GenBank/DDBJ databases">
        <authorList>
            <person name="Petersen C."/>
        </authorList>
    </citation>
    <scope>NUCLEOTIDE SEQUENCE</scope>
    <source>
        <strain evidence="2">IBT 29677</strain>
    </source>
</reference>
<name>A0A9W9VY63_9EURO</name>
<keyword evidence="3" id="KW-1185">Reference proteome</keyword>
<dbReference type="PANTHER" id="PTHR42791">
    <property type="entry name" value="GNAT FAMILY ACETYLTRANSFERASE"/>
    <property type="match status" value="1"/>
</dbReference>
<reference evidence="2" key="2">
    <citation type="journal article" date="2023" name="IMA Fungus">
        <title>Comparative genomic study of the Penicillium genus elucidates a diverse pangenome and 15 lateral gene transfer events.</title>
        <authorList>
            <person name="Petersen C."/>
            <person name="Sorensen T."/>
            <person name="Nielsen M.R."/>
            <person name="Sondergaard T.E."/>
            <person name="Sorensen J.L."/>
            <person name="Fitzpatrick D.A."/>
            <person name="Frisvad J.C."/>
            <person name="Nielsen K.L."/>
        </authorList>
    </citation>
    <scope>NUCLEOTIDE SEQUENCE</scope>
    <source>
        <strain evidence="2">IBT 29677</strain>
    </source>
</reference>
<dbReference type="Pfam" id="PF13508">
    <property type="entry name" value="Acetyltransf_7"/>
    <property type="match status" value="1"/>
</dbReference>
<dbReference type="CDD" id="cd04301">
    <property type="entry name" value="NAT_SF"/>
    <property type="match status" value="1"/>
</dbReference>
<dbReference type="GO" id="GO:0016747">
    <property type="term" value="F:acyltransferase activity, transferring groups other than amino-acyl groups"/>
    <property type="evidence" value="ECO:0007669"/>
    <property type="project" value="InterPro"/>
</dbReference>
<dbReference type="InterPro" id="IPR052523">
    <property type="entry name" value="Trichothecene_AcTrans"/>
</dbReference>
<comment type="caution">
    <text evidence="2">The sequence shown here is derived from an EMBL/GenBank/DDBJ whole genome shotgun (WGS) entry which is preliminary data.</text>
</comment>
<dbReference type="GeneID" id="81370730"/>
<dbReference type="InterPro" id="IPR016181">
    <property type="entry name" value="Acyl_CoA_acyltransferase"/>
</dbReference>
<dbReference type="OrthoDB" id="512662at2759"/>
<dbReference type="SUPFAM" id="SSF55729">
    <property type="entry name" value="Acyl-CoA N-acyltransferases (Nat)"/>
    <property type="match status" value="1"/>
</dbReference>
<organism evidence="2 3">
    <name type="scientific">Penicillium cosmopolitanum</name>
    <dbReference type="NCBI Taxonomy" id="1131564"/>
    <lineage>
        <taxon>Eukaryota</taxon>
        <taxon>Fungi</taxon>
        <taxon>Dikarya</taxon>
        <taxon>Ascomycota</taxon>
        <taxon>Pezizomycotina</taxon>
        <taxon>Eurotiomycetes</taxon>
        <taxon>Eurotiomycetidae</taxon>
        <taxon>Eurotiales</taxon>
        <taxon>Aspergillaceae</taxon>
        <taxon>Penicillium</taxon>
    </lineage>
</organism>
<dbReference type="PROSITE" id="PS51186">
    <property type="entry name" value="GNAT"/>
    <property type="match status" value="1"/>
</dbReference>
<evidence type="ECO:0000313" key="2">
    <source>
        <dbReference type="EMBL" id="KAJ5391623.1"/>
    </source>
</evidence>
<protein>
    <submittedName>
        <fullName evidence="2">N-acetyltransferase</fullName>
    </submittedName>
</protein>
<dbReference type="RefSeq" id="XP_056487301.1">
    <property type="nucleotide sequence ID" value="XM_056631750.1"/>
</dbReference>
<evidence type="ECO:0000259" key="1">
    <source>
        <dbReference type="PROSITE" id="PS51186"/>
    </source>
</evidence>
<dbReference type="EMBL" id="JAPZBU010000008">
    <property type="protein sequence ID" value="KAJ5391623.1"/>
    <property type="molecule type" value="Genomic_DNA"/>
</dbReference>
<accession>A0A9W9VY63</accession>
<dbReference type="PANTHER" id="PTHR42791:SF4">
    <property type="entry name" value="ACETYLTRANSFERASE, GNAT FAMILY FAMILY (AFU_ORTHOLOGUE AFUA_4G09540)-RELATED"/>
    <property type="match status" value="1"/>
</dbReference>
<dbReference type="Gene3D" id="3.40.630.30">
    <property type="match status" value="1"/>
</dbReference>
<proteinExistence type="predicted"/>
<evidence type="ECO:0000313" key="3">
    <source>
        <dbReference type="Proteomes" id="UP001147747"/>
    </source>
</evidence>